<dbReference type="Gene3D" id="3.30.70.270">
    <property type="match status" value="2"/>
</dbReference>
<dbReference type="InterPro" id="IPR000477">
    <property type="entry name" value="RT_dom"/>
</dbReference>
<dbReference type="Proteomes" id="UP000288805">
    <property type="component" value="Unassembled WGS sequence"/>
</dbReference>
<name>A0A438GAL8_VITVI</name>
<dbReference type="EMBL" id="QGNW01000503">
    <property type="protein sequence ID" value="RVW69262.1"/>
    <property type="molecule type" value="Genomic_DNA"/>
</dbReference>
<dbReference type="InterPro" id="IPR043128">
    <property type="entry name" value="Rev_trsase/Diguanyl_cyclase"/>
</dbReference>
<evidence type="ECO:0000313" key="2">
    <source>
        <dbReference type="EMBL" id="RVW69262.1"/>
    </source>
</evidence>
<gene>
    <name evidence="2" type="primary">TY3B-G_4</name>
    <name evidence="2" type="ORF">CK203_061400</name>
</gene>
<dbReference type="Gene3D" id="3.10.10.10">
    <property type="entry name" value="HIV Type 1 Reverse Transcriptase, subunit A, domain 1"/>
    <property type="match status" value="1"/>
</dbReference>
<dbReference type="SUPFAM" id="SSF56672">
    <property type="entry name" value="DNA/RNA polymerases"/>
    <property type="match status" value="1"/>
</dbReference>
<dbReference type="Pfam" id="PF00078">
    <property type="entry name" value="RVT_1"/>
    <property type="match status" value="1"/>
</dbReference>
<organism evidence="2 3">
    <name type="scientific">Vitis vinifera</name>
    <name type="common">Grape</name>
    <dbReference type="NCBI Taxonomy" id="29760"/>
    <lineage>
        <taxon>Eukaryota</taxon>
        <taxon>Viridiplantae</taxon>
        <taxon>Streptophyta</taxon>
        <taxon>Embryophyta</taxon>
        <taxon>Tracheophyta</taxon>
        <taxon>Spermatophyta</taxon>
        <taxon>Magnoliopsida</taxon>
        <taxon>eudicotyledons</taxon>
        <taxon>Gunneridae</taxon>
        <taxon>Pentapetalae</taxon>
        <taxon>rosids</taxon>
        <taxon>Vitales</taxon>
        <taxon>Vitaceae</taxon>
        <taxon>Viteae</taxon>
        <taxon>Vitis</taxon>
    </lineage>
</organism>
<proteinExistence type="predicted"/>
<evidence type="ECO:0000259" key="1">
    <source>
        <dbReference type="Pfam" id="PF00078"/>
    </source>
</evidence>
<dbReference type="PANTHER" id="PTHR37984">
    <property type="entry name" value="PROTEIN CBG26694"/>
    <property type="match status" value="1"/>
</dbReference>
<dbReference type="InterPro" id="IPR043502">
    <property type="entry name" value="DNA/RNA_pol_sf"/>
</dbReference>
<dbReference type="CDD" id="cd01647">
    <property type="entry name" value="RT_LTR"/>
    <property type="match status" value="1"/>
</dbReference>
<reference evidence="2 3" key="1">
    <citation type="journal article" date="2018" name="PLoS Genet.">
        <title>Population sequencing reveals clonal diversity and ancestral inbreeding in the grapevine cultivar Chardonnay.</title>
        <authorList>
            <person name="Roach M.J."/>
            <person name="Johnson D.L."/>
            <person name="Bohlmann J."/>
            <person name="van Vuuren H.J."/>
            <person name="Jones S.J."/>
            <person name="Pretorius I.S."/>
            <person name="Schmidt S.A."/>
            <person name="Borneman A.R."/>
        </authorList>
    </citation>
    <scope>NUCLEOTIDE SEQUENCE [LARGE SCALE GENOMIC DNA]</scope>
    <source>
        <strain evidence="3">cv. Chardonnay</strain>
        <tissue evidence="2">Leaf</tissue>
    </source>
</reference>
<dbReference type="PANTHER" id="PTHR37984:SF9">
    <property type="entry name" value="INTEGRASE CATALYTIC DOMAIN-CONTAINING PROTEIN"/>
    <property type="match status" value="1"/>
</dbReference>
<protein>
    <submittedName>
        <fullName evidence="2">Transposon Ty3-G Gag-Pol polyprotein</fullName>
    </submittedName>
</protein>
<evidence type="ECO:0000313" key="3">
    <source>
        <dbReference type="Proteomes" id="UP000288805"/>
    </source>
</evidence>
<dbReference type="InterPro" id="IPR050951">
    <property type="entry name" value="Retrovirus_Pol_polyprotein"/>
</dbReference>
<accession>A0A438GAL8</accession>
<comment type="caution">
    <text evidence="2">The sequence shown here is derived from an EMBL/GenBank/DDBJ whole genome shotgun (WGS) entry which is preliminary data.</text>
</comment>
<feature type="domain" description="Reverse transcriptase" evidence="1">
    <location>
        <begin position="351"/>
        <end position="453"/>
    </location>
</feature>
<dbReference type="AlphaFoldDB" id="A0A438GAL8"/>
<sequence>MSQIQVEISTSLEGLIHMLTADRATCIVFFTNDLPHGDSNHTLSLNIFVGCSGHRVPSVLLDYGSTLNVCLLATTVVVGFEPSDFESSSQQFEPMTIHAERVITIQSTGDSYSTSVPVLEISHGDDDLFLTGFTFDEIQTVEVDQFCRDHAALSFDEHGSTVERVKARLTHTPFDYLVCPYNMSFPDYFVRAPELQTHSDGIIEGFSIIQEVKLQRLVHPLQLSNGAPDTYASTLVAPSFLDHMSLMTLYFPDKIDGIVQPELALPFDLFRVSVIEVAEEIHIAPTLEFSNDERDGLAQLLRSYLDVYAWSYEDMSGLDPSIVNEEIQKQLSIGFLSMVEYPEWLANVIPISKNEGKVRVCVDFRDLNKASPNDDFSLPHIDMLVDSIVDHLILSFMDKFSRYIQILMALEDMEKMSFITEWGTYCYRVMSFGLKNVGATYQRATTTIFQDMMHWDVKFRLRLNPKKCTFGVTSGKLLGYMVSERGIEVDSYKIRVILDMPAPRTESEIRGFLGRLQYINRFIARLIDICEPIFRLLRKSQPTVWDDQCYLGRSPRMHVSLARCFGKGANYLLFELRHYITEYSVHLISRLDPLRYSFDRPTLVGRLMRWLVLLTEFDIHYVTQKFIRGNIIVDHLASLPVLMVERLMMTFQIRSGSQQSNASNGSQIRVEMKKLEPMEADHSKLKANFAGLRNQPLACEISLRLRNDFAAILFVCEISQPFCTPAKFS</sequence>